<proteinExistence type="predicted"/>
<keyword evidence="2" id="KW-1185">Reference proteome</keyword>
<organism evidence="1 2">
    <name type="scientific">Pseudomonas phage Eisa9</name>
    <dbReference type="NCBI Taxonomy" id="2900148"/>
    <lineage>
        <taxon>Viruses</taxon>
        <taxon>Duplodnaviria</taxon>
        <taxon>Heunggongvirae</taxon>
        <taxon>Uroviricota</taxon>
        <taxon>Caudoviricetes</taxon>
        <taxon>Autographivirales</taxon>
        <taxon>Autonotataviridae</taxon>
        <taxon>Pollyceevirus</taxon>
        <taxon>Pollyceevirus Eisa9</taxon>
    </lineage>
</organism>
<name>A0AAE9C8Y1_9CAUD</name>
<evidence type="ECO:0000313" key="1">
    <source>
        <dbReference type="EMBL" id="UGL61106.1"/>
    </source>
</evidence>
<evidence type="ECO:0000313" key="2">
    <source>
        <dbReference type="Proteomes" id="UP000828016"/>
    </source>
</evidence>
<dbReference type="Proteomes" id="UP000828016">
    <property type="component" value="Segment"/>
</dbReference>
<protein>
    <submittedName>
        <fullName evidence="1">Uncharacterized protein</fullName>
    </submittedName>
</protein>
<reference evidence="1" key="1">
    <citation type="submission" date="2021-11" db="EMBL/GenBank/DDBJ databases">
        <title>Complete genome sequence of Pseudomonas phage Eisa9.</title>
        <authorList>
            <person name="Korniienko N."/>
            <person name="Kharina A."/>
            <person name="Zrelovs N."/>
            <person name="Jindrichova B."/>
            <person name="Moravec T."/>
            <person name="Budzanivska I."/>
            <person name="Burketova L."/>
            <person name="Kalachova T."/>
        </authorList>
    </citation>
    <scope>NUCLEOTIDE SEQUENCE</scope>
</reference>
<sequence>MPKRQELKVNDIVRVSRSPDGYHGVKFGALMRIDELFEDGDARVVPLSDDADPITRVADEPNFWAQDGQYVDLHLLSYAKQANNFANRRG</sequence>
<accession>A0AAE9C8Y1</accession>
<dbReference type="EMBL" id="OL581612">
    <property type="protein sequence ID" value="UGL61106.1"/>
    <property type="molecule type" value="Genomic_DNA"/>
</dbReference>